<sequence length="481" mass="54371">MALEASKKRQLPHQQPQPTTARIDPLQHLNVDVLNVVFNHLDVDDIVRCDRVSKHWQEFASDWMVQFGVANKLRPWVPRRALIDADVHLSHTQIKNYGWQPLVSSAKQTLISLDDVIGWYCGDWIRDVHTTLNKSGQLLLNFDVPYAVAYTAAFDFCTMRKLWHRQHKWDEDRTWEVALRLGDSRAYCNLRQEPGNGYDLAAFDIWTGSMIYRLPLPEKCEEISCTLPLLRIELRDRVELVYGQDGEDLLLVKSAPKYLSISLYFAMRVDIFRGRDGQLIHTFPFSPVEMIPSIADPIMGHNMFVWRSFDLATHTSEYDVHAYLPFSCAGSSFSISPAMVVCGPVDSAVSWEDIDPVNMVAVGSLIHHHGYSDKLEAVCSRIEPLTDAFLHAVVAREVQRMFPDELGALGQWFIREADFRPITVPSGPGGAREGQSAMGCGTHNCMGSRFVGDGRFVLRSHAAGLFQLLDFSPSSHIAEDV</sequence>
<dbReference type="EMBL" id="JBFXLU010000164">
    <property type="protein sequence ID" value="KAL2837252.1"/>
    <property type="molecule type" value="Genomic_DNA"/>
</dbReference>
<dbReference type="Proteomes" id="UP001610446">
    <property type="component" value="Unassembled WGS sequence"/>
</dbReference>
<feature type="region of interest" description="Disordered" evidence="1">
    <location>
        <begin position="1"/>
        <end position="22"/>
    </location>
</feature>
<evidence type="ECO:0000313" key="4">
    <source>
        <dbReference type="Proteomes" id="UP001610446"/>
    </source>
</evidence>
<comment type="caution">
    <text evidence="3">The sequence shown here is derived from an EMBL/GenBank/DDBJ whole genome shotgun (WGS) entry which is preliminary data.</text>
</comment>
<dbReference type="Gene3D" id="1.20.1280.50">
    <property type="match status" value="1"/>
</dbReference>
<feature type="domain" description="F-box" evidence="2">
    <location>
        <begin position="27"/>
        <end position="61"/>
    </location>
</feature>
<evidence type="ECO:0000256" key="1">
    <source>
        <dbReference type="SAM" id="MobiDB-lite"/>
    </source>
</evidence>
<reference evidence="3 4" key="1">
    <citation type="submission" date="2024-07" db="EMBL/GenBank/DDBJ databases">
        <title>Section-level genome sequencing and comparative genomics of Aspergillus sections Usti and Cavernicolus.</title>
        <authorList>
            <consortium name="Lawrence Berkeley National Laboratory"/>
            <person name="Nybo J.L."/>
            <person name="Vesth T.C."/>
            <person name="Theobald S."/>
            <person name="Frisvad J.C."/>
            <person name="Larsen T.O."/>
            <person name="Kjaerboelling I."/>
            <person name="Rothschild-Mancinelli K."/>
            <person name="Lyhne E.K."/>
            <person name="Kogle M.E."/>
            <person name="Barry K."/>
            <person name="Clum A."/>
            <person name="Na H."/>
            <person name="Ledsgaard L."/>
            <person name="Lin J."/>
            <person name="Lipzen A."/>
            <person name="Kuo A."/>
            <person name="Riley R."/>
            <person name="Mondo S."/>
            <person name="Labutti K."/>
            <person name="Haridas S."/>
            <person name="Pangalinan J."/>
            <person name="Salamov A.A."/>
            <person name="Simmons B.A."/>
            <person name="Magnuson J.K."/>
            <person name="Chen J."/>
            <person name="Drula E."/>
            <person name="Henrissat B."/>
            <person name="Wiebenga A."/>
            <person name="Lubbers R.J."/>
            <person name="Gomes A.C."/>
            <person name="Makela M.R."/>
            <person name="Stajich J."/>
            <person name="Grigoriev I.V."/>
            <person name="Mortensen U.H."/>
            <person name="De Vries R.P."/>
            <person name="Baker S.E."/>
            <person name="Andersen M.R."/>
        </authorList>
    </citation>
    <scope>NUCLEOTIDE SEQUENCE [LARGE SCALE GENOMIC DNA]</scope>
    <source>
        <strain evidence="3 4">CBS 123904</strain>
    </source>
</reference>
<protein>
    <recommendedName>
        <fullName evidence="2">F-box domain-containing protein</fullName>
    </recommendedName>
</protein>
<name>A0ABR4JDT1_9EURO</name>
<evidence type="ECO:0000313" key="3">
    <source>
        <dbReference type="EMBL" id="KAL2837252.1"/>
    </source>
</evidence>
<evidence type="ECO:0000259" key="2">
    <source>
        <dbReference type="Pfam" id="PF00646"/>
    </source>
</evidence>
<organism evidence="3 4">
    <name type="scientific">Aspergillus pseudoustus</name>
    <dbReference type="NCBI Taxonomy" id="1810923"/>
    <lineage>
        <taxon>Eukaryota</taxon>
        <taxon>Fungi</taxon>
        <taxon>Dikarya</taxon>
        <taxon>Ascomycota</taxon>
        <taxon>Pezizomycotina</taxon>
        <taxon>Eurotiomycetes</taxon>
        <taxon>Eurotiomycetidae</taxon>
        <taxon>Eurotiales</taxon>
        <taxon>Aspergillaceae</taxon>
        <taxon>Aspergillus</taxon>
        <taxon>Aspergillus subgen. Nidulantes</taxon>
    </lineage>
</organism>
<dbReference type="SUPFAM" id="SSF81383">
    <property type="entry name" value="F-box domain"/>
    <property type="match status" value="1"/>
</dbReference>
<gene>
    <name evidence="3" type="ORF">BJY01DRAFT_251574</name>
</gene>
<accession>A0ABR4JDT1</accession>
<proteinExistence type="predicted"/>
<dbReference type="InterPro" id="IPR036047">
    <property type="entry name" value="F-box-like_dom_sf"/>
</dbReference>
<dbReference type="CDD" id="cd09917">
    <property type="entry name" value="F-box_SF"/>
    <property type="match status" value="1"/>
</dbReference>
<dbReference type="Pfam" id="PF00646">
    <property type="entry name" value="F-box"/>
    <property type="match status" value="1"/>
</dbReference>
<keyword evidence="4" id="KW-1185">Reference proteome</keyword>
<dbReference type="InterPro" id="IPR001810">
    <property type="entry name" value="F-box_dom"/>
</dbReference>